<dbReference type="Gene3D" id="1.10.510.10">
    <property type="entry name" value="Transferase(Phosphotransferase) domain 1"/>
    <property type="match status" value="1"/>
</dbReference>
<dbReference type="Pfam" id="PF00069">
    <property type="entry name" value="Pkinase"/>
    <property type="match status" value="1"/>
</dbReference>
<dbReference type="PROSITE" id="PS00107">
    <property type="entry name" value="PROTEIN_KINASE_ATP"/>
    <property type="match status" value="1"/>
</dbReference>
<dbReference type="Gene3D" id="1.25.40.10">
    <property type="entry name" value="Tetratricopeptide repeat domain"/>
    <property type="match status" value="2"/>
</dbReference>
<evidence type="ECO:0000256" key="3">
    <source>
        <dbReference type="PROSITE-ProRule" id="PRU00339"/>
    </source>
</evidence>
<evidence type="ECO:0000256" key="1">
    <source>
        <dbReference type="ARBA" id="ARBA00022737"/>
    </source>
</evidence>
<dbReference type="PROSITE" id="PS50011">
    <property type="entry name" value="PROTEIN_KINASE_DOM"/>
    <property type="match status" value="1"/>
</dbReference>
<reference evidence="7 8" key="1">
    <citation type="journal article" date="2020" name="Microb. Ecol.">
        <title>Ecogenomics of the Marine Benthic Filamentous Cyanobacterium Adonisia.</title>
        <authorList>
            <person name="Walter J.M."/>
            <person name="Coutinho F.H."/>
            <person name="Leomil L."/>
            <person name="Hargreaves P.I."/>
            <person name="Campeao M.E."/>
            <person name="Vieira V.V."/>
            <person name="Silva B.S."/>
            <person name="Fistarol G.O."/>
            <person name="Salomon P.S."/>
            <person name="Sawabe T."/>
            <person name="Mino S."/>
            <person name="Hosokawa M."/>
            <person name="Miyashita H."/>
            <person name="Maruyama F."/>
            <person name="van Verk M.C."/>
            <person name="Dutilh B.E."/>
            <person name="Thompson C.C."/>
            <person name="Thompson F.L."/>
        </authorList>
    </citation>
    <scope>NUCLEOTIDE SEQUENCE [LARGE SCALE GENOMIC DNA]</scope>
    <source>
        <strain evidence="7 8">CCMR0081</strain>
    </source>
</reference>
<dbReference type="GO" id="GO:0004672">
    <property type="term" value="F:protein kinase activity"/>
    <property type="evidence" value="ECO:0007669"/>
    <property type="project" value="InterPro"/>
</dbReference>
<organism evidence="7 8">
    <name type="scientific">Adonisia turfae CCMR0081</name>
    <dbReference type="NCBI Taxonomy" id="2292702"/>
    <lineage>
        <taxon>Bacteria</taxon>
        <taxon>Bacillati</taxon>
        <taxon>Cyanobacteriota</taxon>
        <taxon>Adonisia</taxon>
        <taxon>Adonisia turfae</taxon>
    </lineage>
</organism>
<sequence length="666" mass="72583">MNLIQLLGVKSKETLGGRYKLIQPLGQGGFGHTFLATDLHLPDHPTCVIKQLKPHLQDAESLTTARRLFETEARVLYQLGEHSQIPRLLAHFEDGQEFYLAQELIEGESLSTLIQPGQPWSEARVRQLLIEMMTPLAFVHGQGVIHRDLKPSNLIHRRADGHMVLIDFGAVKQVSERRENGEVTRTISIGTQGYMPNEQLAGNPWFSSDIYAAGMICLQALTGTRPHLLQRDPRTSEVLWQSPDLDISDAFQAVLARMVRYDYRDRYPTATEVLTDLRSLPAMASEPIATGAVSGLPTQMAAPAKPSKSPEITPDSDQGHIETVSISAPTQTFPVEKLQAVTRSLQDATQATVEALPTLLNSRQSRWSILGLSIVAVVALGLVRNGQTSANLTSQPEAAPTVAVVPAEATPASEAESPQTAEGSPSADSEPGSAAVEPATPGATAVPTAAPTAAPTATPKTPTKVAAPAQPAAQPVAQPSLDELFAKASDLRDRNHYKEALQVYDQLVERSPDKVEAHWGRCYSLNQLKNYGQAVEACELALAIAPDNIQALWSKGYALEQQGQPQAALVLYDQTLEIDPSYTEAWNNRGGIMLQQQRFQDALTAYDRALELDPNFAEAWSNRGAALWGLRRFDAAIASIEKAIELQPDYPEAQALRTQIRQKLGR</sequence>
<evidence type="ECO:0000259" key="6">
    <source>
        <dbReference type="PROSITE" id="PS50011"/>
    </source>
</evidence>
<dbReference type="AlphaFoldDB" id="A0A6M0RW94"/>
<dbReference type="PANTHER" id="PTHR44943">
    <property type="entry name" value="CELLULOSE SYNTHASE OPERON PROTEIN C"/>
    <property type="match status" value="1"/>
</dbReference>
<dbReference type="InterPro" id="IPR019734">
    <property type="entry name" value="TPR_rpt"/>
</dbReference>
<evidence type="ECO:0000256" key="2">
    <source>
        <dbReference type="ARBA" id="ARBA00022803"/>
    </source>
</evidence>
<dbReference type="SMART" id="SM00028">
    <property type="entry name" value="TPR"/>
    <property type="match status" value="5"/>
</dbReference>
<dbReference type="Proteomes" id="UP000481033">
    <property type="component" value="Unassembled WGS sequence"/>
</dbReference>
<dbReference type="SUPFAM" id="SSF56112">
    <property type="entry name" value="Protein kinase-like (PK-like)"/>
    <property type="match status" value="1"/>
</dbReference>
<keyword evidence="2 3" id="KW-0802">TPR repeat</keyword>
<dbReference type="PROSITE" id="PS50293">
    <property type="entry name" value="TPR_REGION"/>
    <property type="match status" value="2"/>
</dbReference>
<dbReference type="PROSITE" id="PS50005">
    <property type="entry name" value="TPR"/>
    <property type="match status" value="3"/>
</dbReference>
<dbReference type="Pfam" id="PF13432">
    <property type="entry name" value="TPR_16"/>
    <property type="match status" value="1"/>
</dbReference>
<feature type="repeat" description="TPR" evidence="3">
    <location>
        <begin position="583"/>
        <end position="616"/>
    </location>
</feature>
<keyword evidence="4" id="KW-0067">ATP-binding</keyword>
<feature type="compositionally biased region" description="Low complexity" evidence="5">
    <location>
        <begin position="396"/>
        <end position="418"/>
    </location>
</feature>
<dbReference type="Gene3D" id="3.30.200.20">
    <property type="entry name" value="Phosphorylase Kinase, domain 1"/>
    <property type="match status" value="1"/>
</dbReference>
<feature type="binding site" evidence="4">
    <location>
        <position position="50"/>
    </location>
    <ligand>
        <name>ATP</name>
        <dbReference type="ChEBI" id="CHEBI:30616"/>
    </ligand>
</feature>
<dbReference type="SMART" id="SM00220">
    <property type="entry name" value="S_TKc"/>
    <property type="match status" value="1"/>
</dbReference>
<proteinExistence type="predicted"/>
<dbReference type="InterPro" id="IPR051685">
    <property type="entry name" value="Ycf3/AcsC/BcsC/TPR_MFPF"/>
</dbReference>
<feature type="region of interest" description="Disordered" evidence="5">
    <location>
        <begin position="390"/>
        <end position="478"/>
    </location>
</feature>
<name>A0A6M0RW94_9CYAN</name>
<dbReference type="RefSeq" id="WP_163702802.1">
    <property type="nucleotide sequence ID" value="NZ_QXHD01000004.1"/>
</dbReference>
<dbReference type="InterPro" id="IPR011009">
    <property type="entry name" value="Kinase-like_dom_sf"/>
</dbReference>
<dbReference type="CDD" id="cd14014">
    <property type="entry name" value="STKc_PknB_like"/>
    <property type="match status" value="1"/>
</dbReference>
<dbReference type="EMBL" id="QXHD01000004">
    <property type="protein sequence ID" value="NEZ60130.1"/>
    <property type="molecule type" value="Genomic_DNA"/>
</dbReference>
<evidence type="ECO:0000256" key="5">
    <source>
        <dbReference type="SAM" id="MobiDB-lite"/>
    </source>
</evidence>
<dbReference type="SUPFAM" id="SSF48452">
    <property type="entry name" value="TPR-like"/>
    <property type="match status" value="1"/>
</dbReference>
<feature type="domain" description="Protein kinase" evidence="6">
    <location>
        <begin position="19"/>
        <end position="283"/>
    </location>
</feature>
<feature type="repeat" description="TPR" evidence="3">
    <location>
        <begin position="617"/>
        <end position="650"/>
    </location>
</feature>
<accession>A0A6M0RW94</accession>
<comment type="caution">
    <text evidence="7">The sequence shown here is derived from an EMBL/GenBank/DDBJ whole genome shotgun (WGS) entry which is preliminary data.</text>
</comment>
<evidence type="ECO:0000256" key="4">
    <source>
        <dbReference type="PROSITE-ProRule" id="PRU10141"/>
    </source>
</evidence>
<feature type="repeat" description="TPR" evidence="3">
    <location>
        <begin position="549"/>
        <end position="582"/>
    </location>
</feature>
<dbReference type="InterPro" id="IPR011990">
    <property type="entry name" value="TPR-like_helical_dom_sf"/>
</dbReference>
<dbReference type="InterPro" id="IPR017441">
    <property type="entry name" value="Protein_kinase_ATP_BS"/>
</dbReference>
<dbReference type="Pfam" id="PF13181">
    <property type="entry name" value="TPR_8"/>
    <property type="match status" value="1"/>
</dbReference>
<protein>
    <submittedName>
        <fullName evidence="7">Tetratricopeptide repeat protein</fullName>
    </submittedName>
</protein>
<keyword evidence="8" id="KW-1185">Reference proteome</keyword>
<feature type="compositionally biased region" description="Low complexity" evidence="5">
    <location>
        <begin position="434"/>
        <end position="478"/>
    </location>
</feature>
<dbReference type="PANTHER" id="PTHR44943:SF8">
    <property type="entry name" value="TPR REPEAT-CONTAINING PROTEIN MJ0263"/>
    <property type="match status" value="1"/>
</dbReference>
<feature type="region of interest" description="Disordered" evidence="5">
    <location>
        <begin position="298"/>
        <end position="318"/>
    </location>
</feature>
<evidence type="ECO:0000313" key="8">
    <source>
        <dbReference type="Proteomes" id="UP000481033"/>
    </source>
</evidence>
<keyword evidence="4" id="KW-0547">Nucleotide-binding</keyword>
<dbReference type="InterPro" id="IPR000719">
    <property type="entry name" value="Prot_kinase_dom"/>
</dbReference>
<gene>
    <name evidence="7" type="ORF">DXZ20_31690</name>
</gene>
<dbReference type="GO" id="GO:0005524">
    <property type="term" value="F:ATP binding"/>
    <property type="evidence" value="ECO:0007669"/>
    <property type="project" value="UniProtKB-UniRule"/>
</dbReference>
<keyword evidence="1" id="KW-0677">Repeat</keyword>
<evidence type="ECO:0000313" key="7">
    <source>
        <dbReference type="EMBL" id="NEZ60130.1"/>
    </source>
</evidence>
<dbReference type="Pfam" id="PF13371">
    <property type="entry name" value="TPR_9"/>
    <property type="match status" value="1"/>
</dbReference>